<dbReference type="EMBL" id="LJOY01000019">
    <property type="protein sequence ID" value="OBQ25907.1"/>
    <property type="molecule type" value="Genomic_DNA"/>
</dbReference>
<name>A0A1B7VY57_APHFL</name>
<dbReference type="PATRIC" id="fig|1710894.3.peg.3214"/>
<protein>
    <submittedName>
        <fullName evidence="1">Uncharacterized protein</fullName>
    </submittedName>
</protein>
<dbReference type="InterPro" id="IPR054053">
    <property type="entry name" value="DUF6887"/>
</dbReference>
<dbReference type="Proteomes" id="UP000092382">
    <property type="component" value="Unassembled WGS sequence"/>
</dbReference>
<evidence type="ECO:0000313" key="1">
    <source>
        <dbReference type="EMBL" id="OBQ25907.1"/>
    </source>
</evidence>
<dbReference type="AlphaFoldDB" id="A0A1B7VY57"/>
<organism evidence="1 2">
    <name type="scientific">Aphanizomenon flos-aquae LD13</name>
    <dbReference type="NCBI Taxonomy" id="1710894"/>
    <lineage>
        <taxon>Bacteria</taxon>
        <taxon>Bacillati</taxon>
        <taxon>Cyanobacteriota</taxon>
        <taxon>Cyanophyceae</taxon>
        <taxon>Nostocales</taxon>
        <taxon>Aphanizomenonaceae</taxon>
        <taxon>Aphanizomenon</taxon>
    </lineage>
</organism>
<proteinExistence type="predicted"/>
<dbReference type="Pfam" id="PF21826">
    <property type="entry name" value="DUF6887"/>
    <property type="match status" value="1"/>
</dbReference>
<gene>
    <name evidence="1" type="ORF">AN481_07740</name>
</gene>
<sequence>MKPNFARMSRSELKAYVRRNRDDWEALDILVSRRTPDSEATWYAPMVTAEGVPIEENIRLGEQVIQERIALEREKQLIMTDIERETEYNRLIEYMIIAAEKYIKLPLIEEKNKINQESQNQ</sequence>
<evidence type="ECO:0000313" key="2">
    <source>
        <dbReference type="Proteomes" id="UP000092382"/>
    </source>
</evidence>
<comment type="caution">
    <text evidence="1">The sequence shown here is derived from an EMBL/GenBank/DDBJ whole genome shotgun (WGS) entry which is preliminary data.</text>
</comment>
<reference evidence="1 2" key="1">
    <citation type="submission" date="2015-09" db="EMBL/GenBank/DDBJ databases">
        <title>Whole genome shotgun sequence assembly of Aphanizomenon flos-aquae UKL13.</title>
        <authorList>
            <person name="Driscoll C."/>
        </authorList>
    </citation>
    <scope>NUCLEOTIDE SEQUENCE [LARGE SCALE GENOMIC DNA]</scope>
    <source>
        <strain evidence="1">MDT13</strain>
    </source>
</reference>
<accession>A0A1B7VY57</accession>